<keyword evidence="6" id="KW-0472">Membrane</keyword>
<evidence type="ECO:0000256" key="6">
    <source>
        <dbReference type="ARBA" id="ARBA00023136"/>
    </source>
</evidence>
<keyword evidence="9" id="KW-1185">Reference proteome</keyword>
<organism evidence="8 9">
    <name type="scientific">Viridibacillus soli</name>
    <dbReference type="NCBI Taxonomy" id="2798301"/>
    <lineage>
        <taxon>Bacteria</taxon>
        <taxon>Bacillati</taxon>
        <taxon>Bacillota</taxon>
        <taxon>Bacilli</taxon>
        <taxon>Bacillales</taxon>
        <taxon>Caryophanaceae</taxon>
        <taxon>Viridibacillus</taxon>
    </lineage>
</organism>
<evidence type="ECO:0000259" key="7">
    <source>
        <dbReference type="PROSITE" id="PS50893"/>
    </source>
</evidence>
<dbReference type="InterPro" id="IPR017871">
    <property type="entry name" value="ABC_transporter-like_CS"/>
</dbReference>
<evidence type="ECO:0000256" key="2">
    <source>
        <dbReference type="ARBA" id="ARBA00022448"/>
    </source>
</evidence>
<dbReference type="PROSITE" id="PS50893">
    <property type="entry name" value="ABC_TRANSPORTER_2"/>
    <property type="match status" value="1"/>
</dbReference>
<sequence length="251" mass="27804">MLNIKNVHKSFGNNEILKGVDLSIDKGDVVVILGPSGSGKTTLLRCLNFLEKADQGHATFGEIDVDLHDAKKKDIHAIRQKIAFVFQNYNLFNNKTVLENVIEGLVIGRKVPKKEAIEIGKKALSKVGLSEKYNAYPSELSGGQQQRVGIARAVALNPNIILFDEPTSALDPELVGEVLTVMKNIANEGTTMLVVTHEMSFAKDVANRVIFMDGGVVIEEGSPHEIFVKPKEERTKKFLKRVLPEDYTFYI</sequence>
<keyword evidence="5 8" id="KW-0067">ATP-binding</keyword>
<dbReference type="InterPro" id="IPR050086">
    <property type="entry name" value="MetN_ABC_transporter-like"/>
</dbReference>
<dbReference type="SUPFAM" id="SSF52540">
    <property type="entry name" value="P-loop containing nucleoside triphosphate hydrolases"/>
    <property type="match status" value="1"/>
</dbReference>
<dbReference type="CDD" id="cd03262">
    <property type="entry name" value="ABC_HisP_GlnQ"/>
    <property type="match status" value="1"/>
</dbReference>
<evidence type="ECO:0000256" key="5">
    <source>
        <dbReference type="ARBA" id="ARBA00022840"/>
    </source>
</evidence>
<dbReference type="PROSITE" id="PS00211">
    <property type="entry name" value="ABC_TRANSPORTER_1"/>
    <property type="match status" value="1"/>
</dbReference>
<dbReference type="SMART" id="SM00382">
    <property type="entry name" value="AAA"/>
    <property type="match status" value="1"/>
</dbReference>
<proteinExistence type="predicted"/>
<dbReference type="PANTHER" id="PTHR43166">
    <property type="entry name" value="AMINO ACID IMPORT ATP-BINDING PROTEIN"/>
    <property type="match status" value="1"/>
</dbReference>
<dbReference type="Proteomes" id="UP000618943">
    <property type="component" value="Unassembled WGS sequence"/>
</dbReference>
<dbReference type="InterPro" id="IPR003593">
    <property type="entry name" value="AAA+_ATPase"/>
</dbReference>
<evidence type="ECO:0000256" key="4">
    <source>
        <dbReference type="ARBA" id="ARBA00022741"/>
    </source>
</evidence>
<dbReference type="EMBL" id="JAEOAH010000021">
    <property type="protein sequence ID" value="MBK3495887.1"/>
    <property type="molecule type" value="Genomic_DNA"/>
</dbReference>
<evidence type="ECO:0000313" key="8">
    <source>
        <dbReference type="EMBL" id="MBK3495887.1"/>
    </source>
</evidence>
<evidence type="ECO:0000313" key="9">
    <source>
        <dbReference type="Proteomes" id="UP000618943"/>
    </source>
</evidence>
<comment type="subcellular location">
    <subcellularLocation>
        <location evidence="1">Cell membrane</location>
        <topology evidence="1">Peripheral membrane protein</topology>
    </subcellularLocation>
</comment>
<feature type="domain" description="ABC transporter" evidence="7">
    <location>
        <begin position="2"/>
        <end position="239"/>
    </location>
</feature>
<dbReference type="RefSeq" id="WP_200749459.1">
    <property type="nucleotide sequence ID" value="NZ_JAEOAH010000021.1"/>
</dbReference>
<comment type="caution">
    <text evidence="8">The sequence shown here is derived from an EMBL/GenBank/DDBJ whole genome shotgun (WGS) entry which is preliminary data.</text>
</comment>
<name>A0ABS1H8Z3_9BACL</name>
<protein>
    <submittedName>
        <fullName evidence="8">Amino acid ABC transporter ATP-binding protein</fullName>
    </submittedName>
</protein>
<keyword evidence="3" id="KW-1003">Cell membrane</keyword>
<evidence type="ECO:0000256" key="3">
    <source>
        <dbReference type="ARBA" id="ARBA00022475"/>
    </source>
</evidence>
<dbReference type="InterPro" id="IPR003439">
    <property type="entry name" value="ABC_transporter-like_ATP-bd"/>
</dbReference>
<dbReference type="PIRSF" id="PIRSF039085">
    <property type="entry name" value="ABC_ATPase_HisP"/>
    <property type="match status" value="1"/>
</dbReference>
<dbReference type="InterPro" id="IPR030679">
    <property type="entry name" value="ABC_ATPase_HisP-typ"/>
</dbReference>
<keyword evidence="2" id="KW-0813">Transport</keyword>
<dbReference type="PANTHER" id="PTHR43166:SF35">
    <property type="entry name" value="L-CYSTINE IMPORT ATP-BINDING PROTEIN TCYN"/>
    <property type="match status" value="1"/>
</dbReference>
<evidence type="ECO:0000256" key="1">
    <source>
        <dbReference type="ARBA" id="ARBA00004202"/>
    </source>
</evidence>
<gene>
    <name evidence="8" type="ORF">JFL43_13665</name>
</gene>
<dbReference type="Pfam" id="PF00005">
    <property type="entry name" value="ABC_tran"/>
    <property type="match status" value="1"/>
</dbReference>
<keyword evidence="4" id="KW-0547">Nucleotide-binding</keyword>
<reference evidence="8 9" key="1">
    <citation type="submission" date="2020-12" db="EMBL/GenBank/DDBJ databases">
        <title>YIM B01967 draft genome.</title>
        <authorList>
            <person name="Yan X."/>
        </authorList>
    </citation>
    <scope>NUCLEOTIDE SEQUENCE [LARGE SCALE GENOMIC DNA]</scope>
    <source>
        <strain evidence="8 9">YIM B01967</strain>
    </source>
</reference>
<dbReference type="InterPro" id="IPR027417">
    <property type="entry name" value="P-loop_NTPase"/>
</dbReference>
<dbReference type="Gene3D" id="3.40.50.300">
    <property type="entry name" value="P-loop containing nucleotide triphosphate hydrolases"/>
    <property type="match status" value="1"/>
</dbReference>
<dbReference type="GO" id="GO:0005524">
    <property type="term" value="F:ATP binding"/>
    <property type="evidence" value="ECO:0007669"/>
    <property type="project" value="UniProtKB-KW"/>
</dbReference>
<accession>A0ABS1H8Z3</accession>